<evidence type="ECO:0000313" key="2">
    <source>
        <dbReference type="Proteomes" id="UP000789366"/>
    </source>
</evidence>
<dbReference type="Proteomes" id="UP000789366">
    <property type="component" value="Unassembled WGS sequence"/>
</dbReference>
<organism evidence="1 2">
    <name type="scientific">Cetraspora pellucida</name>
    <dbReference type="NCBI Taxonomy" id="1433469"/>
    <lineage>
        <taxon>Eukaryota</taxon>
        <taxon>Fungi</taxon>
        <taxon>Fungi incertae sedis</taxon>
        <taxon>Mucoromycota</taxon>
        <taxon>Glomeromycotina</taxon>
        <taxon>Glomeromycetes</taxon>
        <taxon>Diversisporales</taxon>
        <taxon>Gigasporaceae</taxon>
        <taxon>Cetraspora</taxon>
    </lineage>
</organism>
<gene>
    <name evidence="1" type="ORF">SPELUC_LOCUS9336</name>
</gene>
<sequence length="50" mass="6040">MIPQDLYMDVYESKIVILDLEILDDEKYTPKVTLSLIYNGYCNDYRNDFR</sequence>
<keyword evidence="2" id="KW-1185">Reference proteome</keyword>
<feature type="non-terminal residue" evidence="1">
    <location>
        <position position="50"/>
    </location>
</feature>
<reference evidence="1" key="1">
    <citation type="submission" date="2021-06" db="EMBL/GenBank/DDBJ databases">
        <authorList>
            <person name="Kallberg Y."/>
            <person name="Tangrot J."/>
            <person name="Rosling A."/>
        </authorList>
    </citation>
    <scope>NUCLEOTIDE SEQUENCE</scope>
    <source>
        <strain evidence="1">28 12/20/2015</strain>
    </source>
</reference>
<evidence type="ECO:0000313" key="1">
    <source>
        <dbReference type="EMBL" id="CAG8662778.1"/>
    </source>
</evidence>
<name>A0ACA9NLF0_9GLOM</name>
<accession>A0ACA9NLF0</accession>
<proteinExistence type="predicted"/>
<dbReference type="EMBL" id="CAJVPW010015541">
    <property type="protein sequence ID" value="CAG8662778.1"/>
    <property type="molecule type" value="Genomic_DNA"/>
</dbReference>
<comment type="caution">
    <text evidence="1">The sequence shown here is derived from an EMBL/GenBank/DDBJ whole genome shotgun (WGS) entry which is preliminary data.</text>
</comment>
<protein>
    <submittedName>
        <fullName evidence="1">9008_t:CDS:1</fullName>
    </submittedName>
</protein>